<evidence type="ECO:0000313" key="8">
    <source>
        <dbReference type="Proteomes" id="UP000241769"/>
    </source>
</evidence>
<gene>
    <name evidence="7" type="ORF">PROFUN_03200</name>
</gene>
<keyword evidence="8" id="KW-1185">Reference proteome</keyword>
<comment type="similarity">
    <text evidence="1">Belongs to the ATP-dependent AMP-binding enzyme family.</text>
</comment>
<evidence type="ECO:0000256" key="2">
    <source>
        <dbReference type="ARBA" id="ARBA00022598"/>
    </source>
</evidence>
<dbReference type="Pfam" id="PF13193">
    <property type="entry name" value="AMP-binding_C"/>
    <property type="match status" value="1"/>
</dbReference>
<evidence type="ECO:0000256" key="3">
    <source>
        <dbReference type="ARBA" id="ARBA00022741"/>
    </source>
</evidence>
<name>A0A2P6NWZ8_9EUKA</name>
<organism evidence="7 8">
    <name type="scientific">Planoprotostelium fungivorum</name>
    <dbReference type="NCBI Taxonomy" id="1890364"/>
    <lineage>
        <taxon>Eukaryota</taxon>
        <taxon>Amoebozoa</taxon>
        <taxon>Evosea</taxon>
        <taxon>Variosea</taxon>
        <taxon>Cavosteliida</taxon>
        <taxon>Cavosteliaceae</taxon>
        <taxon>Planoprotostelium</taxon>
    </lineage>
</organism>
<feature type="domain" description="AMP-binding enzyme C-terminal" evidence="6">
    <location>
        <begin position="432"/>
        <end position="507"/>
    </location>
</feature>
<keyword evidence="3" id="KW-0547">Nucleotide-binding</keyword>
<keyword evidence="4" id="KW-0067">ATP-binding</keyword>
<proteinExistence type="inferred from homology"/>
<evidence type="ECO:0000256" key="1">
    <source>
        <dbReference type="ARBA" id="ARBA00006432"/>
    </source>
</evidence>
<dbReference type="InterPro" id="IPR045310">
    <property type="entry name" value="Pcs60-like"/>
</dbReference>
<dbReference type="Proteomes" id="UP000241769">
    <property type="component" value="Unassembled WGS sequence"/>
</dbReference>
<dbReference type="InterPro" id="IPR025110">
    <property type="entry name" value="AMP-bd_C"/>
</dbReference>
<sequence>MPALVPFPLNTLASPFAKNITFSAHPAIIVPGGGPSLDYYHLGNIIEEFREVLAGAGLTKGSAVSIVLGNTVEFIISFFGVSNFRGISCPLNPALAQQEFVFYLKDSQSKLVLVPKGEFSKKDSTVLKAAKEVGVAAAEVSYEGGKLHVLFEGKFPAKRLIYNETPQPDDIALLLHTSGTTGLPKAVPLSHGNLSRTMNNVINTYQLKTRDRTYLVMPLFHVHGLVAGLLATFLSGGAVVVPPRLTQFSFTPQNFWRNFVDNECTWYTAVPTIHQILLASPDSRSPSSTGKLRFIRSCSSSLAPATLSALEAAFKAPVLEAYAMTEAAHQVSSNPLPPAAHKPGTVGLGQGVEISIRNDKGDVVQKGEVCIRGSNVTRGYLNNPKANASSFHSDGFFRTGDEGVLDSEGYLTLTGRIKELVNRGGEKIAPAEVDHILLDHPAIAEAVAFAVPDEKYGQDIQAAVVLKADKSVTEEELRTWVGQKLAAFKVPRRIYLTDKMPKTATGKIQRAKVSEAFFKPQAKSKL</sequence>
<dbReference type="FunCoup" id="A0A2P6NWZ8">
    <property type="interactions" value="49"/>
</dbReference>
<dbReference type="InterPro" id="IPR000873">
    <property type="entry name" value="AMP-dep_synth/lig_dom"/>
</dbReference>
<dbReference type="Gene3D" id="3.40.50.12780">
    <property type="entry name" value="N-terminal domain of ligase-like"/>
    <property type="match status" value="1"/>
</dbReference>
<dbReference type="GO" id="GO:0031956">
    <property type="term" value="F:medium-chain fatty acid-CoA ligase activity"/>
    <property type="evidence" value="ECO:0007669"/>
    <property type="project" value="TreeGrafter"/>
</dbReference>
<dbReference type="AlphaFoldDB" id="A0A2P6NWZ8"/>
<evidence type="ECO:0000259" key="6">
    <source>
        <dbReference type="Pfam" id="PF13193"/>
    </source>
</evidence>
<dbReference type="PANTHER" id="PTHR43201">
    <property type="entry name" value="ACYL-COA SYNTHETASE"/>
    <property type="match status" value="1"/>
</dbReference>
<feature type="domain" description="AMP-dependent synthetase/ligase" evidence="5">
    <location>
        <begin position="25"/>
        <end position="381"/>
    </location>
</feature>
<dbReference type="InterPro" id="IPR020845">
    <property type="entry name" value="AMP-binding_CS"/>
</dbReference>
<dbReference type="InterPro" id="IPR042099">
    <property type="entry name" value="ANL_N_sf"/>
</dbReference>
<reference evidence="7 8" key="1">
    <citation type="journal article" date="2018" name="Genome Biol. Evol.">
        <title>Multiple Roots of Fruiting Body Formation in Amoebozoa.</title>
        <authorList>
            <person name="Hillmann F."/>
            <person name="Forbes G."/>
            <person name="Novohradska S."/>
            <person name="Ferling I."/>
            <person name="Riege K."/>
            <person name="Groth M."/>
            <person name="Westermann M."/>
            <person name="Marz M."/>
            <person name="Spaller T."/>
            <person name="Winckler T."/>
            <person name="Schaap P."/>
            <person name="Glockner G."/>
        </authorList>
    </citation>
    <scope>NUCLEOTIDE SEQUENCE [LARGE SCALE GENOMIC DNA]</scope>
    <source>
        <strain evidence="7 8">Jena</strain>
    </source>
</reference>
<dbReference type="SUPFAM" id="SSF56801">
    <property type="entry name" value="Acetyl-CoA synthetase-like"/>
    <property type="match status" value="1"/>
</dbReference>
<dbReference type="Pfam" id="PF00501">
    <property type="entry name" value="AMP-binding"/>
    <property type="match status" value="1"/>
</dbReference>
<protein>
    <recommendedName>
        <fullName evidence="9">Peroxisomal-coenzyme A synthetase</fullName>
    </recommendedName>
</protein>
<dbReference type="STRING" id="1890364.A0A2P6NWZ8"/>
<dbReference type="Gene3D" id="3.30.300.30">
    <property type="match status" value="1"/>
</dbReference>
<dbReference type="InParanoid" id="A0A2P6NWZ8"/>
<dbReference type="InterPro" id="IPR045851">
    <property type="entry name" value="AMP-bd_C_sf"/>
</dbReference>
<evidence type="ECO:0000259" key="5">
    <source>
        <dbReference type="Pfam" id="PF00501"/>
    </source>
</evidence>
<dbReference type="OrthoDB" id="10253115at2759"/>
<dbReference type="PROSITE" id="PS00455">
    <property type="entry name" value="AMP_BINDING"/>
    <property type="match status" value="1"/>
</dbReference>
<dbReference type="CDD" id="cd05926">
    <property type="entry name" value="FACL_fum10p_like"/>
    <property type="match status" value="1"/>
</dbReference>
<evidence type="ECO:0000256" key="4">
    <source>
        <dbReference type="ARBA" id="ARBA00022840"/>
    </source>
</evidence>
<dbReference type="GO" id="GO:0005524">
    <property type="term" value="F:ATP binding"/>
    <property type="evidence" value="ECO:0007669"/>
    <property type="project" value="UniProtKB-KW"/>
</dbReference>
<dbReference type="GO" id="GO:0006631">
    <property type="term" value="P:fatty acid metabolic process"/>
    <property type="evidence" value="ECO:0007669"/>
    <property type="project" value="TreeGrafter"/>
</dbReference>
<dbReference type="EMBL" id="MDYQ01000010">
    <property type="protein sequence ID" value="PRP88483.1"/>
    <property type="molecule type" value="Genomic_DNA"/>
</dbReference>
<comment type="caution">
    <text evidence="7">The sequence shown here is derived from an EMBL/GenBank/DDBJ whole genome shotgun (WGS) entry which is preliminary data.</text>
</comment>
<dbReference type="PANTHER" id="PTHR43201:SF5">
    <property type="entry name" value="MEDIUM-CHAIN ACYL-COA LIGASE ACSF2, MITOCHONDRIAL"/>
    <property type="match status" value="1"/>
</dbReference>
<evidence type="ECO:0000313" key="7">
    <source>
        <dbReference type="EMBL" id="PRP88483.1"/>
    </source>
</evidence>
<keyword evidence="2" id="KW-0436">Ligase</keyword>
<evidence type="ECO:0008006" key="9">
    <source>
        <dbReference type="Google" id="ProtNLM"/>
    </source>
</evidence>
<accession>A0A2P6NWZ8</accession>